<protein>
    <recommendedName>
        <fullName evidence="4">VanZ family protein</fullName>
    </recommendedName>
</protein>
<comment type="caution">
    <text evidence="2">The sequence shown here is derived from an EMBL/GenBank/DDBJ whole genome shotgun (WGS) entry which is preliminary data.</text>
</comment>
<organism evidence="2 3">
    <name type="scientific">Rarobacter incanus</name>
    <dbReference type="NCBI Taxonomy" id="153494"/>
    <lineage>
        <taxon>Bacteria</taxon>
        <taxon>Bacillati</taxon>
        <taxon>Actinomycetota</taxon>
        <taxon>Actinomycetes</taxon>
        <taxon>Micrococcales</taxon>
        <taxon>Rarobacteraceae</taxon>
        <taxon>Rarobacter</taxon>
    </lineage>
</organism>
<feature type="transmembrane region" description="Helical" evidence="1">
    <location>
        <begin position="10"/>
        <end position="28"/>
    </location>
</feature>
<gene>
    <name evidence="2" type="ORF">FB389_0017</name>
</gene>
<proteinExistence type="predicted"/>
<keyword evidence="3" id="KW-1185">Reference proteome</keyword>
<dbReference type="AlphaFoldDB" id="A0A542SL74"/>
<keyword evidence="1" id="KW-0472">Membrane</keyword>
<evidence type="ECO:0000256" key="1">
    <source>
        <dbReference type="SAM" id="Phobius"/>
    </source>
</evidence>
<accession>A0A542SL74</accession>
<feature type="transmembrane region" description="Helical" evidence="1">
    <location>
        <begin position="48"/>
        <end position="74"/>
    </location>
</feature>
<name>A0A542SL74_9MICO</name>
<sequence>MPNRVRVPRWLLWVAFIGAVAVQLYGLYAPDAPGPDAGIPHFDKVGHFSIFAAVAVTGTWLCFSSWWLGLALVIHAGASEVLQTAFLPHRAGDPADFVTDLIGIAVGLWVGHLTRRMVAPRTSDC</sequence>
<dbReference type="OrthoDB" id="3831062at2"/>
<evidence type="ECO:0008006" key="4">
    <source>
        <dbReference type="Google" id="ProtNLM"/>
    </source>
</evidence>
<keyword evidence="1" id="KW-0812">Transmembrane</keyword>
<dbReference type="Proteomes" id="UP000316181">
    <property type="component" value="Unassembled WGS sequence"/>
</dbReference>
<dbReference type="EMBL" id="VFNV01000001">
    <property type="protein sequence ID" value="TQK75391.1"/>
    <property type="molecule type" value="Genomic_DNA"/>
</dbReference>
<reference evidence="2 3" key="1">
    <citation type="submission" date="2019-06" db="EMBL/GenBank/DDBJ databases">
        <title>Sequencing the genomes of 1000 actinobacteria strains.</title>
        <authorList>
            <person name="Klenk H.-P."/>
        </authorList>
    </citation>
    <scope>NUCLEOTIDE SEQUENCE [LARGE SCALE GENOMIC DNA]</scope>
    <source>
        <strain evidence="2 3">DSM 10596</strain>
    </source>
</reference>
<keyword evidence="1" id="KW-1133">Transmembrane helix</keyword>
<evidence type="ECO:0000313" key="3">
    <source>
        <dbReference type="Proteomes" id="UP000316181"/>
    </source>
</evidence>
<evidence type="ECO:0000313" key="2">
    <source>
        <dbReference type="EMBL" id="TQK75391.1"/>
    </source>
</evidence>